<dbReference type="EMBL" id="JASSQD010000005">
    <property type="protein sequence ID" value="MDK9559701.1"/>
    <property type="molecule type" value="Genomic_DNA"/>
</dbReference>
<name>A0ABT7HJJ0_9GAMM</name>
<evidence type="ECO:0000313" key="7">
    <source>
        <dbReference type="Proteomes" id="UP001223547"/>
    </source>
</evidence>
<dbReference type="InterPro" id="IPR011760">
    <property type="entry name" value="PsdUridine_synth_TruD_insert"/>
</dbReference>
<comment type="similarity">
    <text evidence="1 4">Belongs to the pseudouridine synthase TruD family.</text>
</comment>
<dbReference type="Proteomes" id="UP001223547">
    <property type="component" value="Unassembled WGS sequence"/>
</dbReference>
<dbReference type="Gene3D" id="3.30.2350.20">
    <property type="entry name" value="TruD, catalytic domain"/>
    <property type="match status" value="1"/>
</dbReference>
<dbReference type="PROSITE" id="PS01268">
    <property type="entry name" value="UPF0024"/>
    <property type="match status" value="1"/>
</dbReference>
<dbReference type="SUPFAM" id="SSF55120">
    <property type="entry name" value="Pseudouridine synthase"/>
    <property type="match status" value="1"/>
</dbReference>
<proteinExistence type="inferred from homology"/>
<feature type="domain" description="TRUD" evidence="5">
    <location>
        <begin position="173"/>
        <end position="315"/>
    </location>
</feature>
<dbReference type="Gene3D" id="3.30.2340.10">
    <property type="entry name" value="TruD, insertion domain"/>
    <property type="match status" value="1"/>
</dbReference>
<organism evidence="6 7">
    <name type="scientific">Marinobacter albus</name>
    <dbReference type="NCBI Taxonomy" id="3030833"/>
    <lineage>
        <taxon>Bacteria</taxon>
        <taxon>Pseudomonadati</taxon>
        <taxon>Pseudomonadota</taxon>
        <taxon>Gammaproteobacteria</taxon>
        <taxon>Pseudomonadales</taxon>
        <taxon>Marinobacteraceae</taxon>
        <taxon>Marinobacter</taxon>
    </lineage>
</organism>
<accession>A0ABT7HJJ0</accession>
<dbReference type="InterPro" id="IPR043165">
    <property type="entry name" value="TruD_insert_sf"/>
</dbReference>
<evidence type="ECO:0000256" key="3">
    <source>
        <dbReference type="ARBA" id="ARBA00023235"/>
    </source>
</evidence>
<dbReference type="InterPro" id="IPR001656">
    <property type="entry name" value="PsdUridine_synth_TruD"/>
</dbReference>
<evidence type="ECO:0000256" key="2">
    <source>
        <dbReference type="ARBA" id="ARBA00022694"/>
    </source>
</evidence>
<dbReference type="InterPro" id="IPR020103">
    <property type="entry name" value="PsdUridine_synth_cat_dom_sf"/>
</dbReference>
<dbReference type="Pfam" id="PF01142">
    <property type="entry name" value="TruD"/>
    <property type="match status" value="2"/>
</dbReference>
<feature type="active site" description="Nucleophile" evidence="4">
    <location>
        <position position="95"/>
    </location>
</feature>
<evidence type="ECO:0000256" key="1">
    <source>
        <dbReference type="ARBA" id="ARBA00007953"/>
    </source>
</evidence>
<dbReference type="RefSeq" id="WP_285369094.1">
    <property type="nucleotide sequence ID" value="NZ_JASSQD010000005.1"/>
</dbReference>
<dbReference type="InterPro" id="IPR050170">
    <property type="entry name" value="TruD_pseudoU_synthase"/>
</dbReference>
<gene>
    <name evidence="4" type="primary">truD</name>
    <name evidence="6" type="ORF">QQF73_18865</name>
</gene>
<dbReference type="PROSITE" id="PS50984">
    <property type="entry name" value="TRUD"/>
    <property type="match status" value="1"/>
</dbReference>
<evidence type="ECO:0000313" key="6">
    <source>
        <dbReference type="EMBL" id="MDK9559701.1"/>
    </source>
</evidence>
<protein>
    <recommendedName>
        <fullName evidence="4">tRNA pseudouridine synthase D</fullName>
        <ecNumber evidence="4">5.4.99.27</ecNumber>
    </recommendedName>
    <alternativeName>
        <fullName evidence="4">tRNA pseudouridine(13) synthase</fullName>
    </alternativeName>
    <alternativeName>
        <fullName evidence="4">tRNA pseudouridylate synthase D</fullName>
    </alternativeName>
    <alternativeName>
        <fullName evidence="4">tRNA-uridine isomerase D</fullName>
    </alternativeName>
</protein>
<dbReference type="InterPro" id="IPR042214">
    <property type="entry name" value="TruD_catalytic"/>
</dbReference>
<dbReference type="HAMAP" id="MF_01082">
    <property type="entry name" value="TruD"/>
    <property type="match status" value="1"/>
</dbReference>
<sequence>MTEIMEAGRWRLDWPTSAGARVARAGLKTSPEDFQVDEEFSGFPAQSGPEVIAGEGEHLCLRLQKIGDNTEFVARELAALCGCRTFDVGFFGLKDRHAVTSQWFSLYRPGMANSDADFVARVAERWPVLSVWRHNRKLRRGEHEGNRFILTLRDVDGVRGEIDEALARLKSHGAPNYFGPQRFGFGGANLDRAAAMDASAMNSRGRPAGRGRRGKNRAGRDASKNVLYFSAARSWLFNEVLARRVADGTWFMPIDGEPGLSCGDLVPTGPLWGDGGTTATGHQETLERGVVEQSPDLVRLFSTTRMKPERRLLRTRPAELAWQWHDEGCLKLEFSLSPGQYATTILSDIFELEDMSLGRHNKQQG</sequence>
<dbReference type="PANTHER" id="PTHR47811">
    <property type="entry name" value="TRNA PSEUDOURIDINE SYNTHASE D"/>
    <property type="match status" value="1"/>
</dbReference>
<keyword evidence="2 4" id="KW-0819">tRNA processing</keyword>
<reference evidence="6 7" key="1">
    <citation type="submission" date="2023-05" db="EMBL/GenBank/DDBJ databases">
        <title>Marinobacter albus sp. nov., a marine bacterium isolated from sand in a coastal intertidal zone of huludao.</title>
        <authorList>
            <person name="Deng T."/>
        </authorList>
    </citation>
    <scope>NUCLEOTIDE SEQUENCE [LARGE SCALE GENOMIC DNA]</scope>
    <source>
        <strain evidence="6 7">M216</strain>
    </source>
</reference>
<comment type="caution">
    <text evidence="6">The sequence shown here is derived from an EMBL/GenBank/DDBJ whole genome shotgun (WGS) entry which is preliminary data.</text>
</comment>
<evidence type="ECO:0000256" key="4">
    <source>
        <dbReference type="HAMAP-Rule" id="MF_01082"/>
    </source>
</evidence>
<dbReference type="PANTHER" id="PTHR47811:SF1">
    <property type="entry name" value="TRNA PSEUDOURIDINE SYNTHASE D"/>
    <property type="match status" value="1"/>
</dbReference>
<evidence type="ECO:0000259" key="5">
    <source>
        <dbReference type="PROSITE" id="PS50984"/>
    </source>
</evidence>
<dbReference type="InterPro" id="IPR020119">
    <property type="entry name" value="PsdUridine_synth_TruD_CS"/>
</dbReference>
<comment type="function">
    <text evidence="4">Responsible for synthesis of pseudouridine from uracil-13 in transfer RNAs.</text>
</comment>
<comment type="catalytic activity">
    <reaction evidence="4">
        <text>uridine(13) in tRNA = pseudouridine(13) in tRNA</text>
        <dbReference type="Rhea" id="RHEA:42540"/>
        <dbReference type="Rhea" id="RHEA-COMP:10105"/>
        <dbReference type="Rhea" id="RHEA-COMP:10106"/>
        <dbReference type="ChEBI" id="CHEBI:65314"/>
        <dbReference type="ChEBI" id="CHEBI:65315"/>
        <dbReference type="EC" id="5.4.99.27"/>
    </reaction>
</comment>
<keyword evidence="7" id="KW-1185">Reference proteome</keyword>
<dbReference type="EC" id="5.4.99.27" evidence="4"/>
<keyword evidence="3 4" id="KW-0413">Isomerase</keyword>